<proteinExistence type="predicted"/>
<organism evidence="2 3">
    <name type="scientific">Oryza rufipogon</name>
    <name type="common">Brownbeard rice</name>
    <name type="synonym">Asian wild rice</name>
    <dbReference type="NCBI Taxonomy" id="4529"/>
    <lineage>
        <taxon>Eukaryota</taxon>
        <taxon>Viridiplantae</taxon>
        <taxon>Streptophyta</taxon>
        <taxon>Embryophyta</taxon>
        <taxon>Tracheophyta</taxon>
        <taxon>Spermatophyta</taxon>
        <taxon>Magnoliopsida</taxon>
        <taxon>Liliopsida</taxon>
        <taxon>Poales</taxon>
        <taxon>Poaceae</taxon>
        <taxon>BOP clade</taxon>
        <taxon>Oryzoideae</taxon>
        <taxon>Oryzeae</taxon>
        <taxon>Oryzinae</taxon>
        <taxon>Oryza</taxon>
    </lineage>
</organism>
<feature type="compositionally biased region" description="Low complexity" evidence="1">
    <location>
        <begin position="1"/>
        <end position="11"/>
    </location>
</feature>
<dbReference type="Proteomes" id="UP000008022">
    <property type="component" value="Unassembled WGS sequence"/>
</dbReference>
<evidence type="ECO:0000313" key="3">
    <source>
        <dbReference type="Proteomes" id="UP000008022"/>
    </source>
</evidence>
<dbReference type="Gramene" id="ORUFI11G14570.1">
    <property type="protein sequence ID" value="ORUFI11G14570.1"/>
    <property type="gene ID" value="ORUFI11G14570"/>
</dbReference>
<reference evidence="2" key="2">
    <citation type="submission" date="2015-06" db="UniProtKB">
        <authorList>
            <consortium name="EnsemblPlants"/>
        </authorList>
    </citation>
    <scope>IDENTIFICATION</scope>
</reference>
<feature type="region of interest" description="Disordered" evidence="1">
    <location>
        <begin position="54"/>
        <end position="95"/>
    </location>
</feature>
<protein>
    <submittedName>
        <fullName evidence="2">Uncharacterized protein</fullName>
    </submittedName>
</protein>
<dbReference type="AlphaFoldDB" id="A0A0E0R8G5"/>
<keyword evidence="3" id="KW-1185">Reference proteome</keyword>
<evidence type="ECO:0000313" key="2">
    <source>
        <dbReference type="EnsemblPlants" id="ORUFI11G14570.1"/>
    </source>
</evidence>
<evidence type="ECO:0000256" key="1">
    <source>
        <dbReference type="SAM" id="MobiDB-lite"/>
    </source>
</evidence>
<feature type="region of interest" description="Disordered" evidence="1">
    <location>
        <begin position="1"/>
        <end position="34"/>
    </location>
</feature>
<sequence>MAAAARLLDAASGDELSGEGSAPSRRGCAPARRHSAETTLGGICEWQHWHEETEADSWRGTELRNGGKAALDDGRHLSELRKRERGGGSDNAKREGFCLGAHRWRRPRGKDVAAMTSQLEVMA</sequence>
<reference evidence="3" key="1">
    <citation type="submission" date="2013-06" db="EMBL/GenBank/DDBJ databases">
        <authorList>
            <person name="Zhao Q."/>
        </authorList>
    </citation>
    <scope>NUCLEOTIDE SEQUENCE</scope>
    <source>
        <strain evidence="3">cv. W1943</strain>
    </source>
</reference>
<feature type="compositionally biased region" description="Basic and acidic residues" evidence="1">
    <location>
        <begin position="70"/>
        <end position="95"/>
    </location>
</feature>
<dbReference type="EnsemblPlants" id="ORUFI11G14570.1">
    <property type="protein sequence ID" value="ORUFI11G14570.1"/>
    <property type="gene ID" value="ORUFI11G14570"/>
</dbReference>
<dbReference type="HOGENOM" id="CLU_164322_0_0_1"/>
<accession>A0A0E0R8G5</accession>
<name>A0A0E0R8G5_ORYRU</name>